<evidence type="ECO:0000313" key="2">
    <source>
        <dbReference type="EMBL" id="GIY17539.1"/>
    </source>
</evidence>
<protein>
    <submittedName>
        <fullName evidence="2">Uncharacterized protein</fullName>
    </submittedName>
</protein>
<evidence type="ECO:0000256" key="1">
    <source>
        <dbReference type="SAM" id="MobiDB-lite"/>
    </source>
</evidence>
<name>A0AAV4R761_9ARAC</name>
<dbReference type="AlphaFoldDB" id="A0AAV4R761"/>
<reference evidence="2 3" key="1">
    <citation type="submission" date="2021-06" db="EMBL/GenBank/DDBJ databases">
        <title>Caerostris darwini draft genome.</title>
        <authorList>
            <person name="Kono N."/>
            <person name="Arakawa K."/>
        </authorList>
    </citation>
    <scope>NUCLEOTIDE SEQUENCE [LARGE SCALE GENOMIC DNA]</scope>
</reference>
<dbReference type="Proteomes" id="UP001054837">
    <property type="component" value="Unassembled WGS sequence"/>
</dbReference>
<sequence length="92" mass="10096">MQYSLKCVQSKHISFSRSPYLSGYNPPHLYFKTHSTTKGGACGINPGDIWCTTPLRSHVTNSSSDPSKSRLPTGVEGGGNWILPGRSQRKNM</sequence>
<dbReference type="EMBL" id="BPLQ01005807">
    <property type="protein sequence ID" value="GIY17539.1"/>
    <property type="molecule type" value="Genomic_DNA"/>
</dbReference>
<keyword evidence="3" id="KW-1185">Reference proteome</keyword>
<gene>
    <name evidence="2" type="ORF">CDAR_66801</name>
</gene>
<organism evidence="2 3">
    <name type="scientific">Caerostris darwini</name>
    <dbReference type="NCBI Taxonomy" id="1538125"/>
    <lineage>
        <taxon>Eukaryota</taxon>
        <taxon>Metazoa</taxon>
        <taxon>Ecdysozoa</taxon>
        <taxon>Arthropoda</taxon>
        <taxon>Chelicerata</taxon>
        <taxon>Arachnida</taxon>
        <taxon>Araneae</taxon>
        <taxon>Araneomorphae</taxon>
        <taxon>Entelegynae</taxon>
        <taxon>Araneoidea</taxon>
        <taxon>Araneidae</taxon>
        <taxon>Caerostris</taxon>
    </lineage>
</organism>
<accession>A0AAV4R761</accession>
<evidence type="ECO:0000313" key="3">
    <source>
        <dbReference type="Proteomes" id="UP001054837"/>
    </source>
</evidence>
<feature type="region of interest" description="Disordered" evidence="1">
    <location>
        <begin position="60"/>
        <end position="92"/>
    </location>
</feature>
<proteinExistence type="predicted"/>
<comment type="caution">
    <text evidence="2">The sequence shown here is derived from an EMBL/GenBank/DDBJ whole genome shotgun (WGS) entry which is preliminary data.</text>
</comment>